<evidence type="ECO:0000259" key="1">
    <source>
        <dbReference type="Pfam" id="PF00149"/>
    </source>
</evidence>
<dbReference type="EMBL" id="FQZP01000015">
    <property type="protein sequence ID" value="SHI92210.1"/>
    <property type="molecule type" value="Genomic_DNA"/>
</dbReference>
<evidence type="ECO:0000313" key="3">
    <source>
        <dbReference type="Proteomes" id="UP000324781"/>
    </source>
</evidence>
<name>A0A1M6F3H1_9FIRM</name>
<dbReference type="InterPro" id="IPR004843">
    <property type="entry name" value="Calcineurin-like_PHP"/>
</dbReference>
<dbReference type="RefSeq" id="WP_149678405.1">
    <property type="nucleotide sequence ID" value="NZ_FQZP01000015.1"/>
</dbReference>
<feature type="domain" description="Calcineurin-like phosphoesterase" evidence="1">
    <location>
        <begin position="1"/>
        <end position="174"/>
    </location>
</feature>
<sequence>MRILAVADTESEYIWDHFDASRFEGVDLIISCGDIKSQYLSFLTTMIKAPLFYVHGNHDTGYATNPPEGCDSIEDRLVEYKGLRIVGLGGSIKYNDHPYHSVPPWQYTEKQMARRIRRLERKIWIKKGFDILVTHAPAYGISDDKDLCHTGFQCFVPFLDKYRPRLMIHGHMHRKYGKAPRSIVYNDTLVVDAFGYYLLDI</sequence>
<evidence type="ECO:0000313" key="2">
    <source>
        <dbReference type="EMBL" id="SHI92210.1"/>
    </source>
</evidence>
<dbReference type="GO" id="GO:0016787">
    <property type="term" value="F:hydrolase activity"/>
    <property type="evidence" value="ECO:0007669"/>
    <property type="project" value="InterPro"/>
</dbReference>
<dbReference type="AlphaFoldDB" id="A0A1M6F3H1"/>
<protein>
    <submittedName>
        <fullName evidence="2">Predicted phosphoesterase</fullName>
    </submittedName>
</protein>
<proteinExistence type="predicted"/>
<dbReference type="PANTHER" id="PTHR12905:SF0">
    <property type="entry name" value="CALCINEURIN-LIKE PHOSPHOESTERASE DOMAIN-CONTAINING PROTEIN"/>
    <property type="match status" value="1"/>
</dbReference>
<dbReference type="InterPro" id="IPR029052">
    <property type="entry name" value="Metallo-depent_PP-like"/>
</dbReference>
<dbReference type="PANTHER" id="PTHR12905">
    <property type="entry name" value="METALLOPHOSPHOESTERASE"/>
    <property type="match status" value="1"/>
</dbReference>
<organism evidence="2 3">
    <name type="scientific">Thermoclostridium caenicola</name>
    <dbReference type="NCBI Taxonomy" id="659425"/>
    <lineage>
        <taxon>Bacteria</taxon>
        <taxon>Bacillati</taxon>
        <taxon>Bacillota</taxon>
        <taxon>Clostridia</taxon>
        <taxon>Eubacteriales</taxon>
        <taxon>Oscillospiraceae</taxon>
        <taxon>Thermoclostridium</taxon>
    </lineage>
</organism>
<dbReference type="Proteomes" id="UP000324781">
    <property type="component" value="Unassembled WGS sequence"/>
</dbReference>
<dbReference type="Gene3D" id="3.60.21.10">
    <property type="match status" value="1"/>
</dbReference>
<dbReference type="SUPFAM" id="SSF56300">
    <property type="entry name" value="Metallo-dependent phosphatases"/>
    <property type="match status" value="1"/>
</dbReference>
<reference evidence="2 3" key="1">
    <citation type="submission" date="2016-11" db="EMBL/GenBank/DDBJ databases">
        <authorList>
            <person name="Varghese N."/>
            <person name="Submissions S."/>
        </authorList>
    </citation>
    <scope>NUCLEOTIDE SEQUENCE [LARGE SCALE GENOMIC DNA]</scope>
    <source>
        <strain evidence="2 3">DSM 19027</strain>
    </source>
</reference>
<dbReference type="InterPro" id="IPR051693">
    <property type="entry name" value="UPF0046_metallophosphoest"/>
</dbReference>
<accession>A0A1M6F3H1</accession>
<dbReference type="OrthoDB" id="9783591at2"/>
<keyword evidence="3" id="KW-1185">Reference proteome</keyword>
<dbReference type="Pfam" id="PF00149">
    <property type="entry name" value="Metallophos"/>
    <property type="match status" value="1"/>
</dbReference>
<gene>
    <name evidence="2" type="ORF">SAMN05444373_101515</name>
</gene>